<dbReference type="InterPro" id="IPR050223">
    <property type="entry name" value="D-isomer_2-hydroxyacid_DH"/>
</dbReference>
<keyword evidence="2" id="KW-0520">NAD</keyword>
<keyword evidence="1" id="KW-0560">Oxidoreductase</keyword>
<dbReference type="Gene3D" id="3.40.50.720">
    <property type="entry name" value="NAD(P)-binding Rossmann-like Domain"/>
    <property type="match status" value="2"/>
</dbReference>
<dbReference type="PANTHER" id="PTHR10996:SF178">
    <property type="entry name" value="2-HYDROXYACID DEHYDROGENASE YGL185C-RELATED"/>
    <property type="match status" value="1"/>
</dbReference>
<evidence type="ECO:0000313" key="6">
    <source>
        <dbReference type="Proteomes" id="UP001500755"/>
    </source>
</evidence>
<comment type="caution">
    <text evidence="5">The sequence shown here is derived from an EMBL/GenBank/DDBJ whole genome shotgun (WGS) entry which is preliminary data.</text>
</comment>
<dbReference type="SUPFAM" id="SSF51735">
    <property type="entry name" value="NAD(P)-binding Rossmann-fold domains"/>
    <property type="match status" value="1"/>
</dbReference>
<dbReference type="EMBL" id="BAAANO010000010">
    <property type="protein sequence ID" value="GAA2004024.1"/>
    <property type="molecule type" value="Genomic_DNA"/>
</dbReference>
<evidence type="ECO:0000256" key="1">
    <source>
        <dbReference type="ARBA" id="ARBA00023002"/>
    </source>
</evidence>
<organism evidence="5 6">
    <name type="scientific">Brevibacterium samyangense</name>
    <dbReference type="NCBI Taxonomy" id="366888"/>
    <lineage>
        <taxon>Bacteria</taxon>
        <taxon>Bacillati</taxon>
        <taxon>Actinomycetota</taxon>
        <taxon>Actinomycetes</taxon>
        <taxon>Micrococcales</taxon>
        <taxon>Brevibacteriaceae</taxon>
        <taxon>Brevibacterium</taxon>
    </lineage>
</organism>
<sequence>MTDSTTVTTAPQSSPTEAPRGTRPDGASAVASSPVATPPAATGDQPLTALVPEPEHLELLGDLPAGTRAALWSDYEDLDGSIAPESVGFVVISGRGGQQRRDHLKTFPNLRGVRTVSIGYDWVIDSVPAGVPVFNSSQVMTDTTAETGALAIMASLRSLPEHLEAQRQHRWIEFSERGPHEHGLTGIVGTTVLVIGQGGIGRGIADRLEAFKARVVRFARTARTGPGGEKVHAMDELDDWLPQADAVSLALPLNPGTDGLVDADFLSRMKPCAVLGNIGRGKVVDTAALVEALTAGTIRAALDVVDPEPLPADHPLWDCPGLLLTPHAGADSRYMREHAVADQAAMVRAFLSGDDLGDPVIVK</sequence>
<dbReference type="Proteomes" id="UP001500755">
    <property type="component" value="Unassembled WGS sequence"/>
</dbReference>
<evidence type="ECO:0000256" key="2">
    <source>
        <dbReference type="ARBA" id="ARBA00023027"/>
    </source>
</evidence>
<name>A0ABP5ET94_9MICO</name>
<evidence type="ECO:0000256" key="3">
    <source>
        <dbReference type="SAM" id="MobiDB-lite"/>
    </source>
</evidence>
<feature type="compositionally biased region" description="Polar residues" evidence="3">
    <location>
        <begin position="1"/>
        <end position="16"/>
    </location>
</feature>
<dbReference type="Pfam" id="PF02826">
    <property type="entry name" value="2-Hacid_dh_C"/>
    <property type="match status" value="1"/>
</dbReference>
<feature type="region of interest" description="Disordered" evidence="3">
    <location>
        <begin position="1"/>
        <end position="47"/>
    </location>
</feature>
<proteinExistence type="predicted"/>
<feature type="domain" description="D-isomer specific 2-hydroxyacid dehydrogenase NAD-binding" evidence="4">
    <location>
        <begin position="151"/>
        <end position="329"/>
    </location>
</feature>
<accession>A0ABP5ET94</accession>
<dbReference type="InterPro" id="IPR006140">
    <property type="entry name" value="D-isomer_DH_NAD-bd"/>
</dbReference>
<evidence type="ECO:0000313" key="5">
    <source>
        <dbReference type="EMBL" id="GAA2004024.1"/>
    </source>
</evidence>
<evidence type="ECO:0000259" key="4">
    <source>
        <dbReference type="Pfam" id="PF02826"/>
    </source>
</evidence>
<reference evidence="6" key="1">
    <citation type="journal article" date="2019" name="Int. J. Syst. Evol. Microbiol.">
        <title>The Global Catalogue of Microorganisms (GCM) 10K type strain sequencing project: providing services to taxonomists for standard genome sequencing and annotation.</title>
        <authorList>
            <consortium name="The Broad Institute Genomics Platform"/>
            <consortium name="The Broad Institute Genome Sequencing Center for Infectious Disease"/>
            <person name="Wu L."/>
            <person name="Ma J."/>
        </authorList>
    </citation>
    <scope>NUCLEOTIDE SEQUENCE [LARGE SCALE GENOMIC DNA]</scope>
    <source>
        <strain evidence="6">JCM 14546</strain>
    </source>
</reference>
<protein>
    <recommendedName>
        <fullName evidence="4">D-isomer specific 2-hydroxyacid dehydrogenase NAD-binding domain-containing protein</fullName>
    </recommendedName>
</protein>
<gene>
    <name evidence="5" type="ORF">GCM10009755_11630</name>
</gene>
<dbReference type="PANTHER" id="PTHR10996">
    <property type="entry name" value="2-HYDROXYACID DEHYDROGENASE-RELATED"/>
    <property type="match status" value="1"/>
</dbReference>
<dbReference type="RefSeq" id="WP_344307831.1">
    <property type="nucleotide sequence ID" value="NZ_BAAANO010000010.1"/>
</dbReference>
<keyword evidence="6" id="KW-1185">Reference proteome</keyword>
<dbReference type="InterPro" id="IPR036291">
    <property type="entry name" value="NAD(P)-bd_dom_sf"/>
</dbReference>
<feature type="compositionally biased region" description="Low complexity" evidence="3">
    <location>
        <begin position="27"/>
        <end position="42"/>
    </location>
</feature>